<comment type="caution">
    <text evidence="3">The sequence shown here is derived from an EMBL/GenBank/DDBJ whole genome shotgun (WGS) entry which is preliminary data.</text>
</comment>
<evidence type="ECO:0008006" key="5">
    <source>
        <dbReference type="Google" id="ProtNLM"/>
    </source>
</evidence>
<protein>
    <recommendedName>
        <fullName evidence="5">DUF3823 domain-containing protein</fullName>
    </recommendedName>
</protein>
<dbReference type="EMBL" id="BKAU01000001">
    <property type="protein sequence ID" value="GEP94557.1"/>
    <property type="molecule type" value="Genomic_DNA"/>
</dbReference>
<dbReference type="Pfam" id="PF18003">
    <property type="entry name" value="DUF3823_C"/>
    <property type="match status" value="1"/>
</dbReference>
<dbReference type="Proteomes" id="UP000321436">
    <property type="component" value="Unassembled WGS sequence"/>
</dbReference>
<dbReference type="PROSITE" id="PS51257">
    <property type="entry name" value="PROKAR_LIPOPROTEIN"/>
    <property type="match status" value="1"/>
</dbReference>
<name>A0A512RFS2_9BACT</name>
<reference evidence="3 4" key="1">
    <citation type="submission" date="2019-07" db="EMBL/GenBank/DDBJ databases">
        <title>Whole genome shotgun sequence of Chitinophaga cymbidii NBRC 109752.</title>
        <authorList>
            <person name="Hosoyama A."/>
            <person name="Uohara A."/>
            <person name="Ohji S."/>
            <person name="Ichikawa N."/>
        </authorList>
    </citation>
    <scope>NUCLEOTIDE SEQUENCE [LARGE SCALE GENOMIC DNA]</scope>
    <source>
        <strain evidence="3 4">NBRC 109752</strain>
    </source>
</reference>
<dbReference type="Gene3D" id="2.60.40.2060">
    <property type="match status" value="1"/>
</dbReference>
<dbReference type="RefSeq" id="WP_146858068.1">
    <property type="nucleotide sequence ID" value="NZ_BKAU01000001.1"/>
</dbReference>
<evidence type="ECO:0000313" key="4">
    <source>
        <dbReference type="Proteomes" id="UP000321436"/>
    </source>
</evidence>
<feature type="domain" description="DUF3823" evidence="1">
    <location>
        <begin position="29"/>
        <end position="116"/>
    </location>
</feature>
<dbReference type="Gene3D" id="2.60.40.1120">
    <property type="entry name" value="Carboxypeptidase-like, regulatory domain"/>
    <property type="match status" value="1"/>
</dbReference>
<organism evidence="3 4">
    <name type="scientific">Chitinophaga cymbidii</name>
    <dbReference type="NCBI Taxonomy" id="1096750"/>
    <lineage>
        <taxon>Bacteria</taxon>
        <taxon>Pseudomonadati</taxon>
        <taxon>Bacteroidota</taxon>
        <taxon>Chitinophagia</taxon>
        <taxon>Chitinophagales</taxon>
        <taxon>Chitinophagaceae</taxon>
        <taxon>Chitinophaga</taxon>
    </lineage>
</organism>
<keyword evidence="4" id="KW-1185">Reference proteome</keyword>
<evidence type="ECO:0000259" key="1">
    <source>
        <dbReference type="Pfam" id="PF12866"/>
    </source>
</evidence>
<dbReference type="Pfam" id="PF12866">
    <property type="entry name" value="DUF3823"/>
    <property type="match status" value="1"/>
</dbReference>
<evidence type="ECO:0000313" key="3">
    <source>
        <dbReference type="EMBL" id="GEP94557.1"/>
    </source>
</evidence>
<dbReference type="InterPro" id="IPR041186">
    <property type="entry name" value="DUF3823_C"/>
</dbReference>
<sequence>MQMLRSIFLIAAVAFASCEKDNYDGPTAGLSGRFIDANTKQLVEQDIIAGTQIELIEHGYDPVSPQFLIVKNDGTYENSLLFENMYTVTPVRGNFIDVEPQDIRIAGKTTLDFTVTPYLRVLEPSITKSGNIVTATFKLQQNVTTNIRKIGLYVHSDSRVGEPMRLVAAEQDINAVSDPNHVYTLTLDVSAYSSQLPTGRKYYFRAGAVVDISQAKLNYAPVVEIAL</sequence>
<accession>A0A512RFS2</accession>
<dbReference type="AlphaFoldDB" id="A0A512RFS2"/>
<dbReference type="InterPro" id="IPR024278">
    <property type="entry name" value="DUF3823_N"/>
</dbReference>
<dbReference type="OrthoDB" id="642123at2"/>
<evidence type="ECO:0000259" key="2">
    <source>
        <dbReference type="Pfam" id="PF18003"/>
    </source>
</evidence>
<proteinExistence type="predicted"/>
<gene>
    <name evidence="3" type="ORF">CCY01nite_08170</name>
</gene>
<feature type="domain" description="DUF3823" evidence="2">
    <location>
        <begin position="120"/>
        <end position="223"/>
    </location>
</feature>